<dbReference type="EMBL" id="JAGQHS010000101">
    <property type="protein sequence ID" value="MCA9757494.1"/>
    <property type="molecule type" value="Genomic_DNA"/>
</dbReference>
<name>A0A956NEI5_UNCEI</name>
<organism evidence="1 2">
    <name type="scientific">Eiseniibacteriota bacterium</name>
    <dbReference type="NCBI Taxonomy" id="2212470"/>
    <lineage>
        <taxon>Bacteria</taxon>
        <taxon>Candidatus Eiseniibacteriota</taxon>
    </lineage>
</organism>
<evidence type="ECO:0000313" key="2">
    <source>
        <dbReference type="Proteomes" id="UP000739538"/>
    </source>
</evidence>
<evidence type="ECO:0000313" key="1">
    <source>
        <dbReference type="EMBL" id="MCA9757494.1"/>
    </source>
</evidence>
<dbReference type="Proteomes" id="UP000739538">
    <property type="component" value="Unassembled WGS sequence"/>
</dbReference>
<dbReference type="AlphaFoldDB" id="A0A956NEI5"/>
<sequence>MTSVSRDRFALVGPKRWAPSRTRSCRTALALLVLGLGLTVLGGAVAHAGGVPEFHAYLTPEVQGVELGDPVDVHFDVDSTAVQFNGYELRLQWDPSMLQLDSVDGGDLMENACGTSPWENLESTDSTLTFAHVILCAGVALDGPGRLSTFHFEAVAAGTTEVVITSMPDRTFLDAGLWIWPSHPTFPRQVVFLHNALVVVTDPNAGIGETTNSSPIQISVLPNPVRDSGRIVLEAPTASPLEMKLIDVAGRTVWTHRRNLAPAAYETLLPRSDRWGRRLAAGTYLLQVKRGQYGERSQRVQVLR</sequence>
<dbReference type="GO" id="GO:0030246">
    <property type="term" value="F:carbohydrate binding"/>
    <property type="evidence" value="ECO:0007669"/>
    <property type="project" value="InterPro"/>
</dbReference>
<proteinExistence type="predicted"/>
<evidence type="ECO:0008006" key="3">
    <source>
        <dbReference type="Google" id="ProtNLM"/>
    </source>
</evidence>
<dbReference type="SUPFAM" id="SSF49384">
    <property type="entry name" value="Carbohydrate-binding domain"/>
    <property type="match status" value="1"/>
</dbReference>
<accession>A0A956NEI5</accession>
<protein>
    <recommendedName>
        <fullName evidence="3">T9SS type A sorting domain-containing protein</fullName>
    </recommendedName>
</protein>
<gene>
    <name evidence="1" type="ORF">KDA27_16940</name>
</gene>
<dbReference type="Gene3D" id="2.60.40.680">
    <property type="match status" value="1"/>
</dbReference>
<dbReference type="InterPro" id="IPR008965">
    <property type="entry name" value="CBM2/CBM3_carb-bd_dom_sf"/>
</dbReference>
<dbReference type="CDD" id="cd08547">
    <property type="entry name" value="Type_II_cohesin"/>
    <property type="match status" value="1"/>
</dbReference>
<comment type="caution">
    <text evidence="1">The sequence shown here is derived from an EMBL/GenBank/DDBJ whole genome shotgun (WGS) entry which is preliminary data.</text>
</comment>
<reference evidence="1" key="2">
    <citation type="journal article" date="2021" name="Microbiome">
        <title>Successional dynamics and alternative stable states in a saline activated sludge microbial community over 9 years.</title>
        <authorList>
            <person name="Wang Y."/>
            <person name="Ye J."/>
            <person name="Ju F."/>
            <person name="Liu L."/>
            <person name="Boyd J.A."/>
            <person name="Deng Y."/>
            <person name="Parks D.H."/>
            <person name="Jiang X."/>
            <person name="Yin X."/>
            <person name="Woodcroft B.J."/>
            <person name="Tyson G.W."/>
            <person name="Hugenholtz P."/>
            <person name="Polz M.F."/>
            <person name="Zhang T."/>
        </authorList>
    </citation>
    <scope>NUCLEOTIDE SEQUENCE</scope>
    <source>
        <strain evidence="1">HKST-UBA02</strain>
    </source>
</reference>
<reference evidence="1" key="1">
    <citation type="submission" date="2020-04" db="EMBL/GenBank/DDBJ databases">
        <authorList>
            <person name="Zhang T."/>
        </authorList>
    </citation>
    <scope>NUCLEOTIDE SEQUENCE</scope>
    <source>
        <strain evidence="1">HKST-UBA02</strain>
    </source>
</reference>